<evidence type="ECO:0000313" key="2">
    <source>
        <dbReference type="EMBL" id="MBK1813185.1"/>
    </source>
</evidence>
<feature type="domain" description="DUF4351" evidence="1">
    <location>
        <begin position="8"/>
        <end position="66"/>
    </location>
</feature>
<accession>A0ABS1EV49</accession>
<dbReference type="EMBL" id="JAENHN010000059">
    <property type="protein sequence ID" value="MBK1813185.1"/>
    <property type="molecule type" value="Genomic_DNA"/>
</dbReference>
<evidence type="ECO:0000313" key="3">
    <source>
        <dbReference type="Proteomes" id="UP000596739"/>
    </source>
</evidence>
<sequence>MIRDDGMREGREAEKVEILIKLLIKKFKKLPLEYEGKIKQLPITAIDVITTDIFDIEAIEDLQKYF</sequence>
<evidence type="ECO:0000259" key="1">
    <source>
        <dbReference type="Pfam" id="PF14261"/>
    </source>
</evidence>
<organism evidence="2 3">
    <name type="scientific">Clostridium yunnanense</name>
    <dbReference type="NCBI Taxonomy" id="2800325"/>
    <lineage>
        <taxon>Bacteria</taxon>
        <taxon>Bacillati</taxon>
        <taxon>Bacillota</taxon>
        <taxon>Clostridia</taxon>
        <taxon>Eubacteriales</taxon>
        <taxon>Clostridiaceae</taxon>
        <taxon>Clostridium</taxon>
    </lineage>
</organism>
<comment type="caution">
    <text evidence="2">The sequence shown here is derived from an EMBL/GenBank/DDBJ whole genome shotgun (WGS) entry which is preliminary data.</text>
</comment>
<reference evidence="3" key="1">
    <citation type="submission" date="2021-01" db="EMBL/GenBank/DDBJ databases">
        <title>Genome public.</title>
        <authorList>
            <person name="Liu C."/>
            <person name="Sun Q."/>
        </authorList>
    </citation>
    <scope>NUCLEOTIDE SEQUENCE [LARGE SCALE GENOMIC DNA]</scope>
    <source>
        <strain evidence="3">YIM B02505</strain>
    </source>
</reference>
<dbReference type="InterPro" id="IPR025587">
    <property type="entry name" value="DUF4351"/>
</dbReference>
<dbReference type="Proteomes" id="UP000596739">
    <property type="component" value="Unassembled WGS sequence"/>
</dbReference>
<protein>
    <submittedName>
        <fullName evidence="2">DUF4351 domain-containing protein</fullName>
    </submittedName>
</protein>
<dbReference type="Pfam" id="PF14261">
    <property type="entry name" value="DUF4351"/>
    <property type="match status" value="1"/>
</dbReference>
<gene>
    <name evidence="2" type="ORF">JHL18_21415</name>
</gene>
<proteinExistence type="predicted"/>
<name>A0ABS1EV49_9CLOT</name>
<keyword evidence="3" id="KW-1185">Reference proteome</keyword>
<dbReference type="RefSeq" id="WP_200273051.1">
    <property type="nucleotide sequence ID" value="NZ_JAENHN010000059.1"/>
</dbReference>